<evidence type="ECO:0000313" key="1">
    <source>
        <dbReference type="EMBL" id="GAA3680649.1"/>
    </source>
</evidence>
<sequence>MADGAADRAMNNALPCCGDCGHNVIMVYLFDRGGIRIDLDPEPVVGGNYTFWNPTYGRQKIWRAKSRPTTVPPPRDLPEHLRRQWNGEKVADSRTWFVQHVCGLTAAQIVAERRARLSA</sequence>
<evidence type="ECO:0000313" key="2">
    <source>
        <dbReference type="Proteomes" id="UP001500902"/>
    </source>
</evidence>
<name>A0ABP7C9F0_9ACTN</name>
<dbReference type="Proteomes" id="UP001500902">
    <property type="component" value="Unassembled WGS sequence"/>
</dbReference>
<protein>
    <submittedName>
        <fullName evidence="1">Uncharacterized protein</fullName>
    </submittedName>
</protein>
<organism evidence="1 2">
    <name type="scientific">Nonomuraea antimicrobica</name>
    <dbReference type="NCBI Taxonomy" id="561173"/>
    <lineage>
        <taxon>Bacteria</taxon>
        <taxon>Bacillati</taxon>
        <taxon>Actinomycetota</taxon>
        <taxon>Actinomycetes</taxon>
        <taxon>Streptosporangiales</taxon>
        <taxon>Streptosporangiaceae</taxon>
        <taxon>Nonomuraea</taxon>
    </lineage>
</organism>
<keyword evidence="2" id="KW-1185">Reference proteome</keyword>
<proteinExistence type="predicted"/>
<dbReference type="EMBL" id="BAAAZP010000093">
    <property type="protein sequence ID" value="GAA3680649.1"/>
    <property type="molecule type" value="Genomic_DNA"/>
</dbReference>
<reference evidence="2" key="1">
    <citation type="journal article" date="2019" name="Int. J. Syst. Evol. Microbiol.">
        <title>The Global Catalogue of Microorganisms (GCM) 10K type strain sequencing project: providing services to taxonomists for standard genome sequencing and annotation.</title>
        <authorList>
            <consortium name="The Broad Institute Genomics Platform"/>
            <consortium name="The Broad Institute Genome Sequencing Center for Infectious Disease"/>
            <person name="Wu L."/>
            <person name="Ma J."/>
        </authorList>
    </citation>
    <scope>NUCLEOTIDE SEQUENCE [LARGE SCALE GENOMIC DNA]</scope>
    <source>
        <strain evidence="2">JCM 16904</strain>
    </source>
</reference>
<comment type="caution">
    <text evidence="1">The sequence shown here is derived from an EMBL/GenBank/DDBJ whole genome shotgun (WGS) entry which is preliminary data.</text>
</comment>
<accession>A0ABP7C9F0</accession>
<gene>
    <name evidence="1" type="ORF">GCM10022224_051080</name>
</gene>